<proteinExistence type="predicted"/>
<dbReference type="RefSeq" id="WP_061925290.1">
    <property type="nucleotide sequence ID" value="NZ_CP012669.1"/>
</dbReference>
<dbReference type="AlphaFoldDB" id="A0A0M4M4Z3"/>
<reference evidence="1 2" key="1">
    <citation type="submission" date="2015-09" db="EMBL/GenBank/DDBJ databases">
        <title>Complete genome sequence of a benzo[a]pyrene-degrading bacterium Altererythrobacter epoxidivorans CGMCC 1.7731T.</title>
        <authorList>
            <person name="Li Z."/>
            <person name="Cheng H."/>
            <person name="Huo Y."/>
            <person name="Xu X."/>
        </authorList>
    </citation>
    <scope>NUCLEOTIDE SEQUENCE [LARGE SCALE GENOMIC DNA]</scope>
    <source>
        <strain evidence="1 2">CGMCC 1.7731</strain>
    </source>
</reference>
<dbReference type="Proteomes" id="UP000057938">
    <property type="component" value="Chromosome"/>
</dbReference>
<organism evidence="1 2">
    <name type="scientific">Altererythrobacter epoxidivorans</name>
    <dbReference type="NCBI Taxonomy" id="361183"/>
    <lineage>
        <taxon>Bacteria</taxon>
        <taxon>Pseudomonadati</taxon>
        <taxon>Pseudomonadota</taxon>
        <taxon>Alphaproteobacteria</taxon>
        <taxon>Sphingomonadales</taxon>
        <taxon>Erythrobacteraceae</taxon>
        <taxon>Altererythrobacter</taxon>
    </lineage>
</organism>
<sequence>MLVLILIMLLVAGLAVGFNHYASQQADEIAANAPAVLAETETAEADDSEGRMEMRQCEEAQAEYDDLWDRSLENPEDAELEEELEVAYGKVLSICEG</sequence>
<keyword evidence="2" id="KW-1185">Reference proteome</keyword>
<gene>
    <name evidence="1" type="ORF">AMC99_01687</name>
</gene>
<evidence type="ECO:0000313" key="2">
    <source>
        <dbReference type="Proteomes" id="UP000057938"/>
    </source>
</evidence>
<name>A0A0M4M4Z3_9SPHN</name>
<dbReference type="STRING" id="361183.AMC99_01687"/>
<evidence type="ECO:0000313" key="1">
    <source>
        <dbReference type="EMBL" id="ALE16978.1"/>
    </source>
</evidence>
<dbReference type="PATRIC" id="fig|361183.4.peg.1659"/>
<dbReference type="EMBL" id="CP012669">
    <property type="protein sequence ID" value="ALE16978.1"/>
    <property type="molecule type" value="Genomic_DNA"/>
</dbReference>
<protein>
    <submittedName>
        <fullName evidence="1">Uncharacterized protein</fullName>
    </submittedName>
</protein>
<dbReference type="KEGG" id="aep:AMC99_01687"/>
<accession>A0A0M4M4Z3</accession>